<comment type="caution">
    <text evidence="4">The sequence shown here is derived from an EMBL/GenBank/DDBJ whole genome shotgun (WGS) entry which is preliminary data.</text>
</comment>
<accession>A0A9Q0Y9G6</accession>
<protein>
    <recommendedName>
        <fullName evidence="3">CCHC-type domain-containing protein</fullName>
    </recommendedName>
</protein>
<feature type="compositionally biased region" description="Basic residues" evidence="2">
    <location>
        <begin position="36"/>
        <end position="47"/>
    </location>
</feature>
<dbReference type="GO" id="GO:0003676">
    <property type="term" value="F:nucleic acid binding"/>
    <property type="evidence" value="ECO:0007669"/>
    <property type="project" value="InterPro"/>
</dbReference>
<keyword evidence="5" id="KW-1185">Reference proteome</keyword>
<feature type="region of interest" description="Disordered" evidence="2">
    <location>
        <begin position="80"/>
        <end position="107"/>
    </location>
</feature>
<name>A0A9Q0Y9G6_HOLLE</name>
<keyword evidence="1" id="KW-0479">Metal-binding</keyword>
<dbReference type="PANTHER" id="PTHR23095:SF17">
    <property type="entry name" value="PARANEOPLASTIC ANTIGEN MA1"/>
    <property type="match status" value="1"/>
</dbReference>
<dbReference type="Proteomes" id="UP001152320">
    <property type="component" value="Unassembled WGS sequence"/>
</dbReference>
<evidence type="ECO:0000313" key="4">
    <source>
        <dbReference type="EMBL" id="KAJ8018418.1"/>
    </source>
</evidence>
<dbReference type="GO" id="GO:0008270">
    <property type="term" value="F:zinc ion binding"/>
    <property type="evidence" value="ECO:0007669"/>
    <property type="project" value="UniProtKB-KW"/>
</dbReference>
<dbReference type="OrthoDB" id="427960at2759"/>
<dbReference type="InterPro" id="IPR036875">
    <property type="entry name" value="Znf_CCHC_sf"/>
</dbReference>
<evidence type="ECO:0000313" key="5">
    <source>
        <dbReference type="Proteomes" id="UP001152320"/>
    </source>
</evidence>
<feature type="domain" description="CCHC-type" evidence="3">
    <location>
        <begin position="128"/>
        <end position="143"/>
    </location>
</feature>
<dbReference type="InterPro" id="IPR001878">
    <property type="entry name" value="Znf_CCHC"/>
</dbReference>
<dbReference type="SUPFAM" id="SSF57756">
    <property type="entry name" value="Retrovirus zinc finger-like domains"/>
    <property type="match status" value="1"/>
</dbReference>
<dbReference type="Pfam" id="PF00098">
    <property type="entry name" value="zf-CCHC"/>
    <property type="match status" value="1"/>
</dbReference>
<feature type="region of interest" description="Disordered" evidence="2">
    <location>
        <begin position="29"/>
        <end position="64"/>
    </location>
</feature>
<gene>
    <name evidence="4" type="ORF">HOLleu_43610</name>
</gene>
<reference evidence="4" key="1">
    <citation type="submission" date="2021-10" db="EMBL/GenBank/DDBJ databases">
        <title>Tropical sea cucumber genome reveals ecological adaptation and Cuvierian tubules defense mechanism.</title>
        <authorList>
            <person name="Chen T."/>
        </authorList>
    </citation>
    <scope>NUCLEOTIDE SEQUENCE</scope>
    <source>
        <strain evidence="4">Nanhai2018</strain>
        <tissue evidence="4">Muscle</tissue>
    </source>
</reference>
<dbReference type="AlphaFoldDB" id="A0A9Q0Y9G6"/>
<proteinExistence type="predicted"/>
<dbReference type="PROSITE" id="PS50158">
    <property type="entry name" value="ZF_CCHC"/>
    <property type="match status" value="1"/>
</dbReference>
<dbReference type="InterPro" id="IPR026523">
    <property type="entry name" value="PNMA"/>
</dbReference>
<evidence type="ECO:0000256" key="2">
    <source>
        <dbReference type="SAM" id="MobiDB-lite"/>
    </source>
</evidence>
<keyword evidence="1" id="KW-0863">Zinc-finger</keyword>
<feature type="compositionally biased region" description="Basic and acidic residues" evidence="2">
    <location>
        <begin position="87"/>
        <end position="96"/>
    </location>
</feature>
<dbReference type="PANTHER" id="PTHR23095">
    <property type="entry name" value="PARANEOPLASTIC ANTIGEN"/>
    <property type="match status" value="1"/>
</dbReference>
<organism evidence="4 5">
    <name type="scientific">Holothuria leucospilota</name>
    <name type="common">Black long sea cucumber</name>
    <name type="synonym">Mertensiothuria leucospilota</name>
    <dbReference type="NCBI Taxonomy" id="206669"/>
    <lineage>
        <taxon>Eukaryota</taxon>
        <taxon>Metazoa</taxon>
        <taxon>Echinodermata</taxon>
        <taxon>Eleutherozoa</taxon>
        <taxon>Echinozoa</taxon>
        <taxon>Holothuroidea</taxon>
        <taxon>Aspidochirotacea</taxon>
        <taxon>Aspidochirotida</taxon>
        <taxon>Holothuriidae</taxon>
        <taxon>Holothuria</taxon>
    </lineage>
</organism>
<keyword evidence="1" id="KW-0862">Zinc</keyword>
<dbReference type="Gene3D" id="4.10.60.10">
    <property type="entry name" value="Zinc finger, CCHC-type"/>
    <property type="match status" value="1"/>
</dbReference>
<sequence>MVTSLRLRERERNPPGYLELLKEVRRYEEEQETKKTKGKGIHGKGKRFTGSFSSTISPKDNKQNFDGRLEKLEKEVSSLTLQSTFHHSQERRKMPEDPATNDDIAMAPPVNYRQWTSEVTRRQTPDFCFRCGELGHISRSCDQPEDLKTVNKKLIQFVLGNPSGHMTGGNQASDQV</sequence>
<dbReference type="EMBL" id="JAIZAY010000382">
    <property type="protein sequence ID" value="KAJ8018418.1"/>
    <property type="molecule type" value="Genomic_DNA"/>
</dbReference>
<dbReference type="SMART" id="SM00343">
    <property type="entry name" value="ZnF_C2HC"/>
    <property type="match status" value="1"/>
</dbReference>
<evidence type="ECO:0000256" key="1">
    <source>
        <dbReference type="PROSITE-ProRule" id="PRU00047"/>
    </source>
</evidence>
<evidence type="ECO:0000259" key="3">
    <source>
        <dbReference type="PROSITE" id="PS50158"/>
    </source>
</evidence>